<dbReference type="OrthoDB" id="9808883at2"/>
<name>A0A1G5M7M1_9PSED</name>
<dbReference type="InterPro" id="IPR010696">
    <property type="entry name" value="DUF1272"/>
</dbReference>
<dbReference type="STRING" id="237610.BJP27_03770"/>
<dbReference type="Proteomes" id="UP000183046">
    <property type="component" value="Unassembled WGS sequence"/>
</dbReference>
<dbReference type="eggNOG" id="COG3813">
    <property type="taxonomic scope" value="Bacteria"/>
</dbReference>
<dbReference type="Pfam" id="PF06906">
    <property type="entry name" value="DUF1272"/>
    <property type="match status" value="1"/>
</dbReference>
<reference evidence="2" key="1">
    <citation type="submission" date="2016-10" db="EMBL/GenBank/DDBJ databases">
        <authorList>
            <person name="de Groot N.N."/>
        </authorList>
    </citation>
    <scope>NUCLEOTIDE SEQUENCE [LARGE SCALE GENOMIC DNA]</scope>
    <source>
        <strain evidence="2">DSM 15758</strain>
    </source>
</reference>
<dbReference type="RefSeq" id="WP_074582846.1">
    <property type="nucleotide sequence ID" value="NZ_JAAQXG010000002.1"/>
</dbReference>
<evidence type="ECO:0000313" key="2">
    <source>
        <dbReference type="Proteomes" id="UP000183046"/>
    </source>
</evidence>
<dbReference type="EMBL" id="FMWB01000001">
    <property type="protein sequence ID" value="SCZ21217.1"/>
    <property type="molecule type" value="Genomic_DNA"/>
</dbReference>
<gene>
    <name evidence="1" type="ORF">SAMN05216279_101324</name>
</gene>
<comment type="caution">
    <text evidence="1">The sequence shown here is derived from an EMBL/GenBank/DDBJ whole genome shotgun (WGS) entry which is preliminary data.</text>
</comment>
<sequence length="64" mass="7166">MLDMRSSCEHCAKALPMESEEALICSYECTFCAACAAGPLQQRCPNCQGELLRRPRRVPKDTMD</sequence>
<proteinExistence type="predicted"/>
<accession>A0A1G5M7M1</accession>
<organism evidence="1 2">
    <name type="scientific">Pseudomonas oryzihabitans</name>
    <dbReference type="NCBI Taxonomy" id="47885"/>
    <lineage>
        <taxon>Bacteria</taxon>
        <taxon>Pseudomonadati</taxon>
        <taxon>Pseudomonadota</taxon>
        <taxon>Gammaproteobacteria</taxon>
        <taxon>Pseudomonadales</taxon>
        <taxon>Pseudomonadaceae</taxon>
        <taxon>Pseudomonas</taxon>
    </lineage>
</organism>
<dbReference type="AlphaFoldDB" id="A0A1G5M7M1"/>
<evidence type="ECO:0000313" key="1">
    <source>
        <dbReference type="EMBL" id="SCZ21217.1"/>
    </source>
</evidence>
<protein>
    <recommendedName>
        <fullName evidence="3">DUF1272 domain-containing protein</fullName>
    </recommendedName>
</protein>
<evidence type="ECO:0008006" key="3">
    <source>
        <dbReference type="Google" id="ProtNLM"/>
    </source>
</evidence>